<dbReference type="RefSeq" id="WP_345140834.1">
    <property type="nucleotide sequence ID" value="NZ_BAABAT010000056.1"/>
</dbReference>
<evidence type="ECO:0000313" key="2">
    <source>
        <dbReference type="Proteomes" id="UP001500620"/>
    </source>
</evidence>
<dbReference type="EMBL" id="BAABAT010000056">
    <property type="protein sequence ID" value="GAA4262831.1"/>
    <property type="molecule type" value="Genomic_DNA"/>
</dbReference>
<comment type="caution">
    <text evidence="1">The sequence shown here is derived from an EMBL/GenBank/DDBJ whole genome shotgun (WGS) entry which is preliminary data.</text>
</comment>
<proteinExistence type="predicted"/>
<organism evidence="1 2">
    <name type="scientific">Dactylosporangium darangshiense</name>
    <dbReference type="NCBI Taxonomy" id="579108"/>
    <lineage>
        <taxon>Bacteria</taxon>
        <taxon>Bacillati</taxon>
        <taxon>Actinomycetota</taxon>
        <taxon>Actinomycetes</taxon>
        <taxon>Micromonosporales</taxon>
        <taxon>Micromonosporaceae</taxon>
        <taxon>Dactylosporangium</taxon>
    </lineage>
</organism>
<evidence type="ECO:0000313" key="1">
    <source>
        <dbReference type="EMBL" id="GAA4262831.1"/>
    </source>
</evidence>
<name>A0ABP8DS39_9ACTN</name>
<reference evidence="2" key="1">
    <citation type="journal article" date="2019" name="Int. J. Syst. Evol. Microbiol.">
        <title>The Global Catalogue of Microorganisms (GCM) 10K type strain sequencing project: providing services to taxonomists for standard genome sequencing and annotation.</title>
        <authorList>
            <consortium name="The Broad Institute Genomics Platform"/>
            <consortium name="The Broad Institute Genome Sequencing Center for Infectious Disease"/>
            <person name="Wu L."/>
            <person name="Ma J."/>
        </authorList>
    </citation>
    <scope>NUCLEOTIDE SEQUENCE [LARGE SCALE GENOMIC DNA]</scope>
    <source>
        <strain evidence="2">JCM 17441</strain>
    </source>
</reference>
<gene>
    <name evidence="1" type="ORF">GCM10022255_101880</name>
</gene>
<protein>
    <submittedName>
        <fullName evidence="1">Uncharacterized protein</fullName>
    </submittedName>
</protein>
<sequence>MIDVAPLRAAIDRVALLLDPPDETALRAALGELSATVMCEPARASFAVYSDSFGCRCDLFDLPDDEFEEAQRRLYAGADEAAVSIAAALDLPPAGPLDVVPHLGYGDAVRLRAGHWVVSVTVRADGDDVPVFVEVCVEYGAGLGERLLAWAPPPASRPAPVDWSAAGAEPPAEYRWLLEHYGLGTFGSLVTLTAPAPLRPASARGFLRLDSDATLPVATAGGTTTLAYVVASPTPSVRVHFPDGGDGDTDVGLLQFLVALLCGNATIPGLPSPTPGFTPAPADGEP</sequence>
<dbReference type="Proteomes" id="UP001500620">
    <property type="component" value="Unassembled WGS sequence"/>
</dbReference>
<accession>A0ABP8DS39</accession>
<keyword evidence="2" id="KW-1185">Reference proteome</keyword>